<reference evidence="1 2" key="1">
    <citation type="submission" date="2016-03" db="EMBL/GenBank/DDBJ databases">
        <title>Genome sequencing of Devosia sp. S37.</title>
        <authorList>
            <person name="Mohd Nor M."/>
        </authorList>
    </citation>
    <scope>NUCLEOTIDE SEQUENCE [LARGE SCALE GENOMIC DNA]</scope>
    <source>
        <strain evidence="1 2">S37</strain>
    </source>
</reference>
<comment type="caution">
    <text evidence="1">The sequence shown here is derived from an EMBL/GenBank/DDBJ whole genome shotgun (WGS) entry which is preliminary data.</text>
</comment>
<dbReference type="STRING" id="1770058.A3840_17500"/>
<proteinExistence type="predicted"/>
<gene>
    <name evidence="1" type="ORF">A3840_17500</name>
</gene>
<dbReference type="Proteomes" id="UP000078389">
    <property type="component" value="Unassembled WGS sequence"/>
</dbReference>
<evidence type="ECO:0000313" key="1">
    <source>
        <dbReference type="EMBL" id="OAM73830.1"/>
    </source>
</evidence>
<accession>A0A178HN26</accession>
<keyword evidence="2" id="KW-1185">Reference proteome</keyword>
<evidence type="ECO:0000313" key="2">
    <source>
        <dbReference type="Proteomes" id="UP000078389"/>
    </source>
</evidence>
<dbReference type="EMBL" id="LVVY01000130">
    <property type="protein sequence ID" value="OAM73830.1"/>
    <property type="molecule type" value="Genomic_DNA"/>
</dbReference>
<dbReference type="AlphaFoldDB" id="A0A178HN26"/>
<evidence type="ECO:0008006" key="3">
    <source>
        <dbReference type="Google" id="ProtNLM"/>
    </source>
</evidence>
<name>A0A178HN26_9HYPH</name>
<organism evidence="1 2">
    <name type="scientific">Devosia elaeis</name>
    <dbReference type="NCBI Taxonomy" id="1770058"/>
    <lineage>
        <taxon>Bacteria</taxon>
        <taxon>Pseudomonadati</taxon>
        <taxon>Pseudomonadota</taxon>
        <taxon>Alphaproteobacteria</taxon>
        <taxon>Hyphomicrobiales</taxon>
        <taxon>Devosiaceae</taxon>
        <taxon>Devosia</taxon>
    </lineage>
</organism>
<protein>
    <recommendedName>
        <fullName evidence="3">SpoVT-AbrB domain-containing protein</fullName>
    </recommendedName>
</protein>
<sequence length="84" mass="9514">MEGTTVQLREEEDGAQVFVVPAGFEFPRGEVTIRKDGDRLIIEPAVAERKAPQTWAELFDQMETIDVEWPDVDEGLLPLDDIEL</sequence>